<dbReference type="EMBL" id="JAGPNK010000005">
    <property type="protein sequence ID" value="KAH7320993.1"/>
    <property type="molecule type" value="Genomic_DNA"/>
</dbReference>
<evidence type="ECO:0000313" key="2">
    <source>
        <dbReference type="Proteomes" id="UP000813444"/>
    </source>
</evidence>
<keyword evidence="2" id="KW-1185">Reference proteome</keyword>
<reference evidence="1" key="1">
    <citation type="journal article" date="2021" name="Nat. Commun.">
        <title>Genetic determinants of endophytism in the Arabidopsis root mycobiome.</title>
        <authorList>
            <person name="Mesny F."/>
            <person name="Miyauchi S."/>
            <person name="Thiergart T."/>
            <person name="Pickel B."/>
            <person name="Atanasova L."/>
            <person name="Karlsson M."/>
            <person name="Huettel B."/>
            <person name="Barry K.W."/>
            <person name="Haridas S."/>
            <person name="Chen C."/>
            <person name="Bauer D."/>
            <person name="Andreopoulos W."/>
            <person name="Pangilinan J."/>
            <person name="LaButti K."/>
            <person name="Riley R."/>
            <person name="Lipzen A."/>
            <person name="Clum A."/>
            <person name="Drula E."/>
            <person name="Henrissat B."/>
            <person name="Kohler A."/>
            <person name="Grigoriev I.V."/>
            <person name="Martin F.M."/>
            <person name="Hacquard S."/>
        </authorList>
    </citation>
    <scope>NUCLEOTIDE SEQUENCE</scope>
    <source>
        <strain evidence="1">MPI-CAGE-CH-0235</strain>
    </source>
</reference>
<comment type="caution">
    <text evidence="1">The sequence shown here is derived from an EMBL/GenBank/DDBJ whole genome shotgun (WGS) entry which is preliminary data.</text>
</comment>
<evidence type="ECO:0000313" key="1">
    <source>
        <dbReference type="EMBL" id="KAH7320993.1"/>
    </source>
</evidence>
<sequence length="184" mass="20131">MREGLSILEHASWTNCESRFIGRNLCEHSTLSHNVQLFVGSPISHCCFMMPPMVASDAAISSVCVATNDEHTTNESMCRILFPVNEHYAPAIPCNPMHAYLSSCICVHFCAGLLLVSSLSTSAAPGALSIINETKQEVSFPARRQCPHRAGIPRNQVPVFSRSKSFEVVQDIVRTPYLPIAQSG</sequence>
<dbReference type="AlphaFoldDB" id="A0A8K0WTV8"/>
<gene>
    <name evidence="1" type="ORF">B0I35DRAFT_204280</name>
</gene>
<protein>
    <submittedName>
        <fullName evidence="1">Uncharacterized protein</fullName>
    </submittedName>
</protein>
<dbReference type="Proteomes" id="UP000813444">
    <property type="component" value="Unassembled WGS sequence"/>
</dbReference>
<organism evidence="1 2">
    <name type="scientific">Stachybotrys elegans</name>
    <dbReference type="NCBI Taxonomy" id="80388"/>
    <lineage>
        <taxon>Eukaryota</taxon>
        <taxon>Fungi</taxon>
        <taxon>Dikarya</taxon>
        <taxon>Ascomycota</taxon>
        <taxon>Pezizomycotina</taxon>
        <taxon>Sordariomycetes</taxon>
        <taxon>Hypocreomycetidae</taxon>
        <taxon>Hypocreales</taxon>
        <taxon>Stachybotryaceae</taxon>
        <taxon>Stachybotrys</taxon>
    </lineage>
</organism>
<name>A0A8K0WTV8_9HYPO</name>
<accession>A0A8K0WTV8</accession>
<proteinExistence type="predicted"/>